<feature type="transmembrane region" description="Helical" evidence="2">
    <location>
        <begin position="135"/>
        <end position="156"/>
    </location>
</feature>
<feature type="region of interest" description="Disordered" evidence="1">
    <location>
        <begin position="1"/>
        <end position="28"/>
    </location>
</feature>
<evidence type="ECO:0008006" key="7">
    <source>
        <dbReference type="Google" id="ProtNLM"/>
    </source>
</evidence>
<protein>
    <recommendedName>
        <fullName evidence="7">PEGA domain-containing protein</fullName>
    </recommendedName>
</protein>
<feature type="transmembrane region" description="Helical" evidence="2">
    <location>
        <begin position="104"/>
        <end position="123"/>
    </location>
</feature>
<dbReference type="Proteomes" id="UP000278855">
    <property type="component" value="Unassembled WGS sequence"/>
</dbReference>
<keyword evidence="2" id="KW-0472">Membrane</keyword>
<keyword evidence="2" id="KW-0812">Transmembrane</keyword>
<reference evidence="4" key="3">
    <citation type="submission" date="2018-11" db="EMBL/GenBank/DDBJ databases">
        <authorList>
            <person name="Hwang Y.J."/>
            <person name="Hwang C.Y."/>
        </authorList>
    </citation>
    <scope>NUCLEOTIDE SEQUENCE</scope>
    <source>
        <strain evidence="4">R106</strain>
    </source>
</reference>
<dbReference type="OrthoDB" id="6126039at2"/>
<dbReference type="Proteomes" id="UP000273778">
    <property type="component" value="Chromosome"/>
</dbReference>
<dbReference type="AlphaFoldDB" id="A0A3N4DTD2"/>
<name>A0A3N4DTD2_9GAMM</name>
<keyword evidence="5" id="KW-1185">Reference proteome</keyword>
<proteinExistence type="predicted"/>
<evidence type="ECO:0000313" key="6">
    <source>
        <dbReference type="Proteomes" id="UP000278855"/>
    </source>
</evidence>
<evidence type="ECO:0000313" key="3">
    <source>
        <dbReference type="EMBL" id="AZG33602.1"/>
    </source>
</evidence>
<dbReference type="EMBL" id="CP034073">
    <property type="protein sequence ID" value="AZG33602.1"/>
    <property type="molecule type" value="Genomic_DNA"/>
</dbReference>
<organism evidence="4 6">
    <name type="scientific">Shewanella psychromarinicola</name>
    <dbReference type="NCBI Taxonomy" id="2487742"/>
    <lineage>
        <taxon>Bacteria</taxon>
        <taxon>Pseudomonadati</taxon>
        <taxon>Pseudomonadota</taxon>
        <taxon>Gammaproteobacteria</taxon>
        <taxon>Alteromonadales</taxon>
        <taxon>Shewanellaceae</taxon>
        <taxon>Shewanella</taxon>
    </lineage>
</organism>
<dbReference type="EMBL" id="RKKB01000009">
    <property type="protein sequence ID" value="RPA27977.1"/>
    <property type="molecule type" value="Genomic_DNA"/>
</dbReference>
<dbReference type="RefSeq" id="WP_124013523.1">
    <property type="nucleotide sequence ID" value="NZ_JAKIKZ010000016.1"/>
</dbReference>
<evidence type="ECO:0000256" key="2">
    <source>
        <dbReference type="SAM" id="Phobius"/>
    </source>
</evidence>
<feature type="transmembrane region" description="Helical" evidence="2">
    <location>
        <begin position="645"/>
        <end position="666"/>
    </location>
</feature>
<keyword evidence="2" id="KW-1133">Transmembrane helix</keyword>
<feature type="compositionally biased region" description="Polar residues" evidence="1">
    <location>
        <begin position="1"/>
        <end position="19"/>
    </location>
</feature>
<evidence type="ECO:0000313" key="4">
    <source>
        <dbReference type="EMBL" id="RPA27977.1"/>
    </source>
</evidence>
<evidence type="ECO:0000313" key="5">
    <source>
        <dbReference type="Proteomes" id="UP000273778"/>
    </source>
</evidence>
<feature type="transmembrane region" description="Helical" evidence="2">
    <location>
        <begin position="602"/>
        <end position="624"/>
    </location>
</feature>
<reference evidence="6" key="2">
    <citation type="submission" date="2018-11" db="EMBL/GenBank/DDBJ databases">
        <title>Shewanella sp. R106.</title>
        <authorList>
            <person name="Hwang Y.J."/>
            <person name="Hwang C.Y."/>
        </authorList>
    </citation>
    <scope>NUCLEOTIDE SEQUENCE [LARGE SCALE GENOMIC DNA]</scope>
    <source>
        <strain evidence="6">R106</strain>
    </source>
</reference>
<dbReference type="KEGG" id="spsr:EGC80_00765"/>
<feature type="transmembrane region" description="Helical" evidence="2">
    <location>
        <begin position="61"/>
        <end position="84"/>
    </location>
</feature>
<sequence length="828" mass="93589">MTDNNKSPFATNLLNTAPTQKKMESAEKELKKVQKNQQSTAVKAKKQQAVEAQMVNTGKPFWWMLLMFICSIVYLFPEAVFNAALTDVAGGRNSSVEDLRAVELFGRTISGVGVTLLLADLLLKGKQVAKATRALGYFTLIAVIIWPTVFFGQKWLVDHFIIDASTPEERQQAYLSQVLRSALIENSIKFEGIDYDPDKKHSAIEKTFLSVFGGLVYADDKLVDDLKQKKRLIMEKFVRDRAMSRFDQHYANYDNFRQTLRGKYTEYAAGSNQYNQALASVQTRSDAYWLDTQNQVKQGWEQYQQGTKAYEARVESRAQKIAPKLYDYFERRNKCAEKKSGSNKDRCFERLQNGYDKEIAKYSMPYIPPNDWLVREEISTSENVGNSIISGILTFGLYTAMQAADAVTGGDAGFKDHRMVYTNDVNHYKNVLMLKMEPDFIKESGGYPLGINSIHEFRVNELTSIKVNKKLKQKGLTLSPSWSLTDRNSFDIAVAKKVRQQADSEWRSKMKAKGNDMPPNLSWQTFQQQGVIQQRIEDEMKELYVKPTLADWNNREFKQKIIEPNIRRKTTEYLNVLEAQQVEFADGGAFESTGKSALRSTIIPPISMSISLALVLLTLLKLPMKAVELVQVKRTRAAAKAKPNRYIKPAISILLLAAIFVVPLSMAVNQYTMKESALHYFFEQMEKNDSAMISFALKWLLVTQPMVQPIGSSIDQGLFITKGFNAISEPINRFDLAIMSEHDSTKLAKYSPKKAALLPLTINNNIANAKVAVMNIKPTYQAGMMLPAGSYDIKVSAPGHISVREWVYLKADETDFNINLSAADVTSQ</sequence>
<gene>
    <name evidence="4" type="ORF">EGC77_16090</name>
    <name evidence="3" type="ORF">EGC80_00765</name>
</gene>
<reference evidence="3 5" key="1">
    <citation type="submission" date="2018-11" db="EMBL/GenBank/DDBJ databases">
        <title>Shewanella sp. M2.</title>
        <authorList>
            <person name="Hwang Y.J."/>
            <person name="Hwang C.Y."/>
        </authorList>
    </citation>
    <scope>NUCLEOTIDE SEQUENCE [LARGE SCALE GENOMIC DNA]</scope>
    <source>
        <strain evidence="3 5">M2</strain>
    </source>
</reference>
<accession>A0A3N4DTD2</accession>
<evidence type="ECO:0000256" key="1">
    <source>
        <dbReference type="SAM" id="MobiDB-lite"/>
    </source>
</evidence>